<keyword evidence="14" id="KW-0540">Nuclease</keyword>
<evidence type="ECO:0000256" key="1">
    <source>
        <dbReference type="ARBA" id="ARBA00008343"/>
    </source>
</evidence>
<keyword evidence="10 12" id="KW-0456">Lyase</keyword>
<dbReference type="PATRIC" id="fig|1234409.3.peg.698"/>
<dbReference type="GO" id="GO:0006285">
    <property type="term" value="P:base-excision repair, AP site formation"/>
    <property type="evidence" value="ECO:0007669"/>
    <property type="project" value="TreeGrafter"/>
</dbReference>
<evidence type="ECO:0000313" key="15">
    <source>
        <dbReference type="Proteomes" id="UP000016057"/>
    </source>
</evidence>
<dbReference type="GO" id="GO:0003677">
    <property type="term" value="F:DNA binding"/>
    <property type="evidence" value="ECO:0007669"/>
    <property type="project" value="UniProtKB-UniRule"/>
</dbReference>
<keyword evidence="5 12" id="KW-0378">Hydrolase</keyword>
<dbReference type="PROSITE" id="PS01155">
    <property type="entry name" value="ENDONUCLEASE_III_2"/>
    <property type="match status" value="1"/>
</dbReference>
<dbReference type="EMBL" id="AMYT01000017">
    <property type="protein sequence ID" value="EKU27416.1"/>
    <property type="molecule type" value="Genomic_DNA"/>
</dbReference>
<dbReference type="Pfam" id="PF10576">
    <property type="entry name" value="EndIII_4Fe-2S"/>
    <property type="match status" value="1"/>
</dbReference>
<dbReference type="PIRSF" id="PIRSF001435">
    <property type="entry name" value="Nth"/>
    <property type="match status" value="1"/>
</dbReference>
<dbReference type="SUPFAM" id="SSF48150">
    <property type="entry name" value="DNA-glycosylase"/>
    <property type="match status" value="1"/>
</dbReference>
<evidence type="ECO:0000256" key="6">
    <source>
        <dbReference type="ARBA" id="ARBA00023004"/>
    </source>
</evidence>
<evidence type="ECO:0000256" key="7">
    <source>
        <dbReference type="ARBA" id="ARBA00023014"/>
    </source>
</evidence>
<evidence type="ECO:0000256" key="4">
    <source>
        <dbReference type="ARBA" id="ARBA00022763"/>
    </source>
</evidence>
<evidence type="ECO:0000256" key="12">
    <source>
        <dbReference type="HAMAP-Rule" id="MF_00942"/>
    </source>
</evidence>
<dbReference type="HAMAP" id="MF_00942">
    <property type="entry name" value="Nth"/>
    <property type="match status" value="1"/>
</dbReference>
<reference evidence="14 15" key="1">
    <citation type="journal article" date="2013" name="Genome Announc.">
        <title>Draft Genome Sequence of Catellicoccus marimammalium, a Novel Species Commonly Found in Gull Feces.</title>
        <authorList>
            <person name="Weigand M.R."/>
            <person name="Ryu H."/>
            <person name="Bozcek L."/>
            <person name="Konstantinidis K.T."/>
            <person name="Santo Domingo J.W."/>
        </authorList>
    </citation>
    <scope>NUCLEOTIDE SEQUENCE [LARGE SCALE GENOMIC DNA]</scope>
    <source>
        <strain evidence="14 15">M35/04/3</strain>
    </source>
</reference>
<dbReference type="GO" id="GO:0140078">
    <property type="term" value="F:class I DNA-(apurinic or apyrimidinic site) endonuclease activity"/>
    <property type="evidence" value="ECO:0007669"/>
    <property type="project" value="UniProtKB-EC"/>
</dbReference>
<dbReference type="Pfam" id="PF00633">
    <property type="entry name" value="HHH"/>
    <property type="match status" value="1"/>
</dbReference>
<feature type="binding site" evidence="12">
    <location>
        <position position="196"/>
    </location>
    <ligand>
        <name>[4Fe-4S] cluster</name>
        <dbReference type="ChEBI" id="CHEBI:49883"/>
    </ligand>
</feature>
<dbReference type="OrthoDB" id="9800977at2"/>
<keyword evidence="7 12" id="KW-0411">Iron-sulfur</keyword>
<dbReference type="NCBIfam" id="TIGR01083">
    <property type="entry name" value="nth"/>
    <property type="match status" value="1"/>
</dbReference>
<dbReference type="InterPro" id="IPR023170">
    <property type="entry name" value="HhH_base_excis_C"/>
</dbReference>
<dbReference type="InterPro" id="IPR003651">
    <property type="entry name" value="Endonuclease3_FeS-loop_motif"/>
</dbReference>
<keyword evidence="3 12" id="KW-0479">Metal-binding</keyword>
<accession>K8ZPB0</accession>
<protein>
    <recommendedName>
        <fullName evidence="12">Endonuclease III</fullName>
        <ecNumber evidence="12">4.2.99.18</ecNumber>
    </recommendedName>
    <alternativeName>
        <fullName evidence="12">DNA-(apurinic or apyrimidinic site) lyase</fullName>
    </alternativeName>
</protein>
<dbReference type="GO" id="GO:0046872">
    <property type="term" value="F:metal ion binding"/>
    <property type="evidence" value="ECO:0007669"/>
    <property type="project" value="UniProtKB-KW"/>
</dbReference>
<dbReference type="InterPro" id="IPR005759">
    <property type="entry name" value="Nth"/>
</dbReference>
<comment type="caution">
    <text evidence="14">The sequence shown here is derived from an EMBL/GenBank/DDBJ whole genome shotgun (WGS) entry which is preliminary data.</text>
</comment>
<comment type="catalytic activity">
    <reaction evidence="12">
        <text>2'-deoxyribonucleotide-(2'-deoxyribose 5'-phosphate)-2'-deoxyribonucleotide-DNA = a 3'-end 2'-deoxyribonucleotide-(2,3-dehydro-2,3-deoxyribose 5'-phosphate)-DNA + a 5'-end 5'-phospho-2'-deoxyribonucleoside-DNA + H(+)</text>
        <dbReference type="Rhea" id="RHEA:66592"/>
        <dbReference type="Rhea" id="RHEA-COMP:13180"/>
        <dbReference type="Rhea" id="RHEA-COMP:16897"/>
        <dbReference type="Rhea" id="RHEA-COMP:17067"/>
        <dbReference type="ChEBI" id="CHEBI:15378"/>
        <dbReference type="ChEBI" id="CHEBI:136412"/>
        <dbReference type="ChEBI" id="CHEBI:157695"/>
        <dbReference type="ChEBI" id="CHEBI:167181"/>
        <dbReference type="EC" id="4.2.99.18"/>
    </reaction>
</comment>
<dbReference type="SMART" id="SM00478">
    <property type="entry name" value="ENDO3c"/>
    <property type="match status" value="1"/>
</dbReference>
<dbReference type="eggNOG" id="COG0177">
    <property type="taxonomic scope" value="Bacteria"/>
</dbReference>
<dbReference type="EC" id="4.2.99.18" evidence="12"/>
<keyword evidence="14" id="KW-0255">Endonuclease</keyword>
<comment type="function">
    <text evidence="12">DNA repair enzyme that has both DNA N-glycosylase activity and AP-lyase activity. The DNA N-glycosylase activity releases various damaged pyrimidines from DNA by cleaving the N-glycosidic bond, leaving an AP (apurinic/apyrimidinic) site. The AP-lyase activity cleaves the phosphodiester bond 3' to the AP site by a beta-elimination, leaving a 3'-terminal unsaturated sugar and a product with a terminal 5'-phosphate.</text>
</comment>
<dbReference type="AlphaFoldDB" id="K8ZPB0"/>
<feature type="domain" description="HhH-GPD" evidence="13">
    <location>
        <begin position="39"/>
        <end position="187"/>
    </location>
</feature>
<proteinExistence type="inferred from homology"/>
<dbReference type="InterPro" id="IPR004035">
    <property type="entry name" value="Endouclease-III_FeS-bd_BS"/>
</dbReference>
<dbReference type="STRING" id="1234409.C683_0747"/>
<evidence type="ECO:0000256" key="8">
    <source>
        <dbReference type="ARBA" id="ARBA00023125"/>
    </source>
</evidence>
<dbReference type="RefSeq" id="WP_009490161.1">
    <property type="nucleotide sequence ID" value="NZ_AMYT01000017.1"/>
</dbReference>
<gene>
    <name evidence="12" type="primary">nth</name>
    <name evidence="14" type="ORF">C683_0747</name>
</gene>
<dbReference type="InterPro" id="IPR011257">
    <property type="entry name" value="DNA_glycosylase"/>
</dbReference>
<evidence type="ECO:0000256" key="2">
    <source>
        <dbReference type="ARBA" id="ARBA00022485"/>
    </source>
</evidence>
<dbReference type="SMART" id="SM00525">
    <property type="entry name" value="FES"/>
    <property type="match status" value="1"/>
</dbReference>
<feature type="binding site" evidence="12">
    <location>
        <position position="199"/>
    </location>
    <ligand>
        <name>[4Fe-4S] cluster</name>
        <dbReference type="ChEBI" id="CHEBI:49883"/>
    </ligand>
</feature>
<keyword evidence="8 12" id="KW-0238">DNA-binding</keyword>
<keyword evidence="15" id="KW-1185">Reference proteome</keyword>
<evidence type="ECO:0000313" key="14">
    <source>
        <dbReference type="EMBL" id="EKU27416.1"/>
    </source>
</evidence>
<dbReference type="Proteomes" id="UP000016057">
    <property type="component" value="Unassembled WGS sequence"/>
</dbReference>
<feature type="binding site" evidence="12">
    <location>
        <position position="205"/>
    </location>
    <ligand>
        <name>[4Fe-4S] cluster</name>
        <dbReference type="ChEBI" id="CHEBI:49883"/>
    </ligand>
</feature>
<evidence type="ECO:0000256" key="5">
    <source>
        <dbReference type="ARBA" id="ARBA00022801"/>
    </source>
</evidence>
<dbReference type="PANTHER" id="PTHR10359">
    <property type="entry name" value="A/G-SPECIFIC ADENINE GLYCOSYLASE/ENDONUCLEASE III"/>
    <property type="match status" value="1"/>
</dbReference>
<dbReference type="FunFam" id="1.10.340.30:FF:000001">
    <property type="entry name" value="Endonuclease III"/>
    <property type="match status" value="1"/>
</dbReference>
<dbReference type="GO" id="GO:0019104">
    <property type="term" value="F:DNA N-glycosylase activity"/>
    <property type="evidence" value="ECO:0007669"/>
    <property type="project" value="UniProtKB-UniRule"/>
</dbReference>
<keyword evidence="6 12" id="KW-0408">Iron</keyword>
<evidence type="ECO:0000256" key="11">
    <source>
        <dbReference type="ARBA" id="ARBA00023295"/>
    </source>
</evidence>
<dbReference type="Gene3D" id="1.10.340.30">
    <property type="entry name" value="Hypothetical protein, domain 2"/>
    <property type="match status" value="1"/>
</dbReference>
<evidence type="ECO:0000256" key="3">
    <source>
        <dbReference type="ARBA" id="ARBA00022723"/>
    </source>
</evidence>
<dbReference type="FunFam" id="1.10.1670.10:FF:000001">
    <property type="entry name" value="Endonuclease III"/>
    <property type="match status" value="1"/>
</dbReference>
<dbReference type="PANTHER" id="PTHR10359:SF18">
    <property type="entry name" value="ENDONUCLEASE III"/>
    <property type="match status" value="1"/>
</dbReference>
<feature type="binding site" evidence="12">
    <location>
        <position position="189"/>
    </location>
    <ligand>
        <name>[4Fe-4S] cluster</name>
        <dbReference type="ChEBI" id="CHEBI:49883"/>
    </ligand>
</feature>
<evidence type="ECO:0000259" key="13">
    <source>
        <dbReference type="SMART" id="SM00478"/>
    </source>
</evidence>
<dbReference type="InterPro" id="IPR000445">
    <property type="entry name" value="HhH_motif"/>
</dbReference>
<organism evidence="14 15">
    <name type="scientific">Catellicoccus marimammalium M35/04/3</name>
    <dbReference type="NCBI Taxonomy" id="1234409"/>
    <lineage>
        <taxon>Bacteria</taxon>
        <taxon>Bacillati</taxon>
        <taxon>Bacillota</taxon>
        <taxon>Bacilli</taxon>
        <taxon>Lactobacillales</taxon>
        <taxon>Enterococcaceae</taxon>
        <taxon>Catellicoccus</taxon>
    </lineage>
</organism>
<dbReference type="InterPro" id="IPR003265">
    <property type="entry name" value="HhH-GPD_domain"/>
</dbReference>
<evidence type="ECO:0000256" key="10">
    <source>
        <dbReference type="ARBA" id="ARBA00023239"/>
    </source>
</evidence>
<comment type="cofactor">
    <cofactor evidence="12">
        <name>[4Fe-4S] cluster</name>
        <dbReference type="ChEBI" id="CHEBI:49883"/>
    </cofactor>
    <text evidence="12">Binds 1 [4Fe-4S] cluster.</text>
</comment>
<dbReference type="InterPro" id="IPR004036">
    <property type="entry name" value="Endonuclease-III-like_CS2"/>
</dbReference>
<dbReference type="PROSITE" id="PS00764">
    <property type="entry name" value="ENDONUCLEASE_III_1"/>
    <property type="match status" value="1"/>
</dbReference>
<keyword evidence="11 12" id="KW-0326">Glycosidase</keyword>
<sequence length="218" mass="24402">MRSKEENRKLITAVSQVYKDATVALHYETTFQLLIAVILSAQTTDVAVNKATPSLFASYPTPEKLANASIEDVISKIKTIGLYRNKAKNIIACSQKLVEEFGGKVPADRKQLMSLPGVGRKTANVVLSVAFNIPAFAVDTHIQRIAKRLQIVPLDASVDEVEKTITSIMPKETWNHLHHQLIYFGRYLCTAKKPKCDQCPFTKECLYYESEVAEKKES</sequence>
<dbReference type="Gene3D" id="1.10.1670.10">
    <property type="entry name" value="Helix-hairpin-Helix base-excision DNA repair enzymes (C-terminal)"/>
    <property type="match status" value="1"/>
</dbReference>
<keyword evidence="4 12" id="KW-0227">DNA damage</keyword>
<comment type="similarity">
    <text evidence="1 12">Belongs to the Nth/MutY family.</text>
</comment>
<dbReference type="Pfam" id="PF00730">
    <property type="entry name" value="HhH-GPD"/>
    <property type="match status" value="1"/>
</dbReference>
<keyword evidence="2 12" id="KW-0004">4Fe-4S</keyword>
<dbReference type="GO" id="GO:0051539">
    <property type="term" value="F:4 iron, 4 sulfur cluster binding"/>
    <property type="evidence" value="ECO:0007669"/>
    <property type="project" value="UniProtKB-UniRule"/>
</dbReference>
<dbReference type="CDD" id="cd00056">
    <property type="entry name" value="ENDO3c"/>
    <property type="match status" value="1"/>
</dbReference>
<keyword evidence="9 12" id="KW-0234">DNA repair</keyword>
<name>K8ZPB0_9ENTE</name>
<evidence type="ECO:0000256" key="9">
    <source>
        <dbReference type="ARBA" id="ARBA00023204"/>
    </source>
</evidence>